<dbReference type="Pfam" id="PF22754">
    <property type="entry name" value="bHLH-TF_ACT-like_plant"/>
    <property type="match status" value="1"/>
</dbReference>
<dbReference type="GO" id="GO:0005634">
    <property type="term" value="C:nucleus"/>
    <property type="evidence" value="ECO:0007669"/>
    <property type="project" value="UniProtKB-SubCell"/>
</dbReference>
<dbReference type="EMBL" id="JAQQAF010000006">
    <property type="protein sequence ID" value="KAJ8479859.1"/>
    <property type="molecule type" value="Genomic_DNA"/>
</dbReference>
<evidence type="ECO:0000259" key="3">
    <source>
        <dbReference type="Pfam" id="PF22754"/>
    </source>
</evidence>
<reference evidence="4 5" key="1">
    <citation type="submission" date="2022-12" db="EMBL/GenBank/DDBJ databases">
        <title>Chromosome-scale assembly of the Ensete ventricosum genome.</title>
        <authorList>
            <person name="Dussert Y."/>
            <person name="Stocks J."/>
            <person name="Wendawek A."/>
            <person name="Woldeyes F."/>
            <person name="Nichols R.A."/>
            <person name="Borrell J.S."/>
        </authorList>
    </citation>
    <scope>NUCLEOTIDE SEQUENCE [LARGE SCALE GENOMIC DNA]</scope>
    <source>
        <strain evidence="5">cv. Maze</strain>
        <tissue evidence="4">Seeds</tissue>
    </source>
</reference>
<evidence type="ECO:0000256" key="2">
    <source>
        <dbReference type="ARBA" id="ARBA00023242"/>
    </source>
</evidence>
<evidence type="ECO:0000256" key="1">
    <source>
        <dbReference type="ARBA" id="ARBA00004123"/>
    </source>
</evidence>
<organism evidence="4 5">
    <name type="scientific">Ensete ventricosum</name>
    <name type="common">Abyssinian banana</name>
    <name type="synonym">Musa ensete</name>
    <dbReference type="NCBI Taxonomy" id="4639"/>
    <lineage>
        <taxon>Eukaryota</taxon>
        <taxon>Viridiplantae</taxon>
        <taxon>Streptophyta</taxon>
        <taxon>Embryophyta</taxon>
        <taxon>Tracheophyta</taxon>
        <taxon>Spermatophyta</taxon>
        <taxon>Magnoliopsida</taxon>
        <taxon>Liliopsida</taxon>
        <taxon>Zingiberales</taxon>
        <taxon>Musaceae</taxon>
        <taxon>Ensete</taxon>
    </lineage>
</organism>
<protein>
    <recommendedName>
        <fullName evidence="3">Plant bHLH transcription factor ACT-like domain-containing protein</fullName>
    </recommendedName>
</protein>
<evidence type="ECO:0000313" key="4">
    <source>
        <dbReference type="EMBL" id="KAJ8479859.1"/>
    </source>
</evidence>
<dbReference type="AlphaFoldDB" id="A0AAV8QX49"/>
<name>A0AAV8QX49_ENSVE</name>
<sequence length="66" mass="7172">MMKVCEVVESLNLKVLTANITSLSGSLLHTLFIETDEMGTAQVKEKIEAAIAYLDSPRSPISSLSF</sequence>
<keyword evidence="5" id="KW-1185">Reference proteome</keyword>
<feature type="domain" description="Plant bHLH transcription factor ACT-like" evidence="3">
    <location>
        <begin position="1"/>
        <end position="52"/>
    </location>
</feature>
<dbReference type="Proteomes" id="UP001222027">
    <property type="component" value="Unassembled WGS sequence"/>
</dbReference>
<dbReference type="InterPro" id="IPR054502">
    <property type="entry name" value="bHLH-TF_ACT-like_plant"/>
</dbReference>
<comment type="caution">
    <text evidence="4">The sequence shown here is derived from an EMBL/GenBank/DDBJ whole genome shotgun (WGS) entry which is preliminary data.</text>
</comment>
<evidence type="ECO:0000313" key="5">
    <source>
        <dbReference type="Proteomes" id="UP001222027"/>
    </source>
</evidence>
<proteinExistence type="predicted"/>
<comment type="subcellular location">
    <subcellularLocation>
        <location evidence="1">Nucleus</location>
    </subcellularLocation>
</comment>
<accession>A0AAV8QX49</accession>
<keyword evidence="2" id="KW-0539">Nucleus</keyword>
<gene>
    <name evidence="4" type="ORF">OPV22_023586</name>
</gene>